<feature type="domain" description="PG-1098 ferredoxin-like" evidence="2">
    <location>
        <begin position="278"/>
        <end position="321"/>
    </location>
</feature>
<dbReference type="OrthoDB" id="1000417at2"/>
<dbReference type="Gene3D" id="1.10.10.1110">
    <property type="entry name" value="Methyltransferase PG1098, N-terminal domain"/>
    <property type="match status" value="1"/>
</dbReference>
<reference evidence="3 4" key="1">
    <citation type="submission" date="2019-03" db="EMBL/GenBank/DDBJ databases">
        <title>Genomic Encyclopedia of Archaeal and Bacterial Type Strains, Phase II (KMG-II): from individual species to whole genera.</title>
        <authorList>
            <person name="Goeker M."/>
        </authorList>
    </citation>
    <scope>NUCLEOTIDE SEQUENCE [LARGE SCALE GENOMIC DNA]</scope>
    <source>
        <strain evidence="3 4">DSM 19034</strain>
    </source>
</reference>
<keyword evidence="4" id="KW-1185">Reference proteome</keyword>
<dbReference type="SUPFAM" id="SSF53335">
    <property type="entry name" value="S-adenosyl-L-methionine-dependent methyltransferases"/>
    <property type="match status" value="1"/>
</dbReference>
<dbReference type="InterPro" id="IPR029063">
    <property type="entry name" value="SAM-dependent_MTases_sf"/>
</dbReference>
<evidence type="ECO:0000313" key="3">
    <source>
        <dbReference type="EMBL" id="TDO22586.1"/>
    </source>
</evidence>
<dbReference type="Proteomes" id="UP000295499">
    <property type="component" value="Unassembled WGS sequence"/>
</dbReference>
<dbReference type="InterPro" id="IPR054168">
    <property type="entry name" value="PG_1098_Fer"/>
</dbReference>
<dbReference type="RefSeq" id="WP_133554064.1">
    <property type="nucleotide sequence ID" value="NZ_SNWM01000002.1"/>
</dbReference>
<dbReference type="EMBL" id="SNWM01000002">
    <property type="protein sequence ID" value="TDO22586.1"/>
    <property type="molecule type" value="Genomic_DNA"/>
</dbReference>
<dbReference type="Gene3D" id="3.40.50.150">
    <property type="entry name" value="Vaccinia Virus protein VP39"/>
    <property type="match status" value="1"/>
</dbReference>
<sequence>MNTAILAPDVQQYIDANLNGDVHRIALAKSPFPGVSAKELSAQIMAKKKSVKKLPTWFRHGQIYYPPLLSIEQCSSEITAKYKATLIGGGNVIDLTGGFGVDSFYFAKHAESVIHCELDAELSEIAAHNAKVLGAKNISCQPVNGLEYLAEHEVYFQTIYVDPARRSKAGKVFMLKDCTPDIVTHLDLLLIKSEQVIIKTSPLLDISAGIKELKNVAAVRIISTKNECKELLFILKAEFEGEATLTAVTLNDTIKEISFSLRDVAEQSVGKMKVLGRYLYEPDVALLKSGAFNQIAQHFGLEKLDQHTHLYTSDSANSEFPGRIFTVNEVYTAQELKKEKSLVGNVIVRNYPEKAENLIKKFKIKSSDNQFLIFTKDGNHGFIIIDATILQHY</sequence>
<dbReference type="AlphaFoldDB" id="A0A4R6IKW8"/>
<dbReference type="Pfam" id="PF22013">
    <property type="entry name" value="PG_1098_Fer"/>
    <property type="match status" value="1"/>
</dbReference>
<dbReference type="InterPro" id="IPR041497">
    <property type="entry name" value="Thump-like"/>
</dbReference>
<evidence type="ECO:0000313" key="4">
    <source>
        <dbReference type="Proteomes" id="UP000295499"/>
    </source>
</evidence>
<feature type="domain" description="THUMP-like" evidence="1">
    <location>
        <begin position="322"/>
        <end position="379"/>
    </location>
</feature>
<evidence type="ECO:0000259" key="1">
    <source>
        <dbReference type="Pfam" id="PF18096"/>
    </source>
</evidence>
<dbReference type="Pfam" id="PF18096">
    <property type="entry name" value="Thump_like"/>
    <property type="match status" value="1"/>
</dbReference>
<proteinExistence type="predicted"/>
<organism evidence="3 4">
    <name type="scientific">Pedobacter duraquae</name>
    <dbReference type="NCBI Taxonomy" id="425511"/>
    <lineage>
        <taxon>Bacteria</taxon>
        <taxon>Pseudomonadati</taxon>
        <taxon>Bacteroidota</taxon>
        <taxon>Sphingobacteriia</taxon>
        <taxon>Sphingobacteriales</taxon>
        <taxon>Sphingobacteriaceae</taxon>
        <taxon>Pedobacter</taxon>
    </lineage>
</organism>
<accession>A0A4R6IKW8</accession>
<name>A0A4R6IKW8_9SPHI</name>
<comment type="caution">
    <text evidence="3">The sequence shown here is derived from an EMBL/GenBank/DDBJ whole genome shotgun (WGS) entry which is preliminary data.</text>
</comment>
<protein>
    <submittedName>
        <fullName evidence="3">Uncharacterized protein</fullName>
    </submittedName>
</protein>
<evidence type="ECO:0000259" key="2">
    <source>
        <dbReference type="Pfam" id="PF22013"/>
    </source>
</evidence>
<gene>
    <name evidence="3" type="ORF">CLV32_1562</name>
</gene>